<evidence type="ECO:0000256" key="1">
    <source>
        <dbReference type="ARBA" id="ARBA00022723"/>
    </source>
</evidence>
<dbReference type="PANTHER" id="PTHR12506">
    <property type="entry name" value="PROTEIN PHOSPHATASE RELATED"/>
    <property type="match status" value="1"/>
</dbReference>
<protein>
    <recommendedName>
        <fullName evidence="7">C3H1-type domain-containing protein</fullName>
    </recommendedName>
</protein>
<organism evidence="8 9">
    <name type="scientific">Musa balbisiana</name>
    <name type="common">Banana</name>
    <dbReference type="NCBI Taxonomy" id="52838"/>
    <lineage>
        <taxon>Eukaryota</taxon>
        <taxon>Viridiplantae</taxon>
        <taxon>Streptophyta</taxon>
        <taxon>Embryophyta</taxon>
        <taxon>Tracheophyta</taxon>
        <taxon>Spermatophyta</taxon>
        <taxon>Magnoliopsida</taxon>
        <taxon>Liliopsida</taxon>
        <taxon>Zingiberales</taxon>
        <taxon>Musaceae</taxon>
        <taxon>Musa</taxon>
    </lineage>
</organism>
<feature type="zinc finger region" description="C3H1-type" evidence="5">
    <location>
        <begin position="193"/>
        <end position="221"/>
    </location>
</feature>
<feature type="region of interest" description="Disordered" evidence="6">
    <location>
        <begin position="464"/>
        <end position="486"/>
    </location>
</feature>
<feature type="zinc finger region" description="C3H1-type" evidence="5">
    <location>
        <begin position="303"/>
        <end position="331"/>
    </location>
</feature>
<keyword evidence="4" id="KW-0238">DNA-binding</keyword>
<feature type="zinc finger region" description="C3H1-type" evidence="5">
    <location>
        <begin position="566"/>
        <end position="594"/>
    </location>
</feature>
<dbReference type="Proteomes" id="UP000317650">
    <property type="component" value="Chromosome 11"/>
</dbReference>
<dbReference type="InterPro" id="IPR036855">
    <property type="entry name" value="Znf_CCCH_sf"/>
</dbReference>
<evidence type="ECO:0000256" key="4">
    <source>
        <dbReference type="ARBA" id="ARBA00023125"/>
    </source>
</evidence>
<feature type="zinc finger region" description="C3H1-type" evidence="5">
    <location>
        <begin position="520"/>
        <end position="548"/>
    </location>
</feature>
<dbReference type="PANTHER" id="PTHR12506:SF46">
    <property type="entry name" value="ZINC FINGER CCCH DOMAIN-CONTAINING PROTEIN 12"/>
    <property type="match status" value="1"/>
</dbReference>
<feature type="compositionally biased region" description="Polar residues" evidence="6">
    <location>
        <begin position="660"/>
        <end position="674"/>
    </location>
</feature>
<evidence type="ECO:0000256" key="6">
    <source>
        <dbReference type="SAM" id="MobiDB-lite"/>
    </source>
</evidence>
<dbReference type="Gene3D" id="4.10.1000.10">
    <property type="entry name" value="Zinc finger, CCCH-type"/>
    <property type="match status" value="3"/>
</dbReference>
<gene>
    <name evidence="8" type="ORF">C4D60_Mb11t07820</name>
</gene>
<feature type="region of interest" description="Disordered" evidence="6">
    <location>
        <begin position="654"/>
        <end position="674"/>
    </location>
</feature>
<comment type="caution">
    <text evidence="8">The sequence shown here is derived from an EMBL/GenBank/DDBJ whole genome shotgun (WGS) entry which is preliminary data.</text>
</comment>
<proteinExistence type="predicted"/>
<dbReference type="SMART" id="SM00356">
    <property type="entry name" value="ZnF_C3H1"/>
    <property type="match status" value="5"/>
</dbReference>
<keyword evidence="9" id="KW-1185">Reference proteome</keyword>
<keyword evidence="2 5" id="KW-0863">Zinc-finger</keyword>
<dbReference type="PROSITE" id="PS50103">
    <property type="entry name" value="ZF_C3H1"/>
    <property type="match status" value="5"/>
</dbReference>
<dbReference type="SUPFAM" id="SSF90229">
    <property type="entry name" value="CCCH zinc finger"/>
    <property type="match status" value="4"/>
</dbReference>
<feature type="zinc finger region" description="C3H1-type" evidence="5">
    <location>
        <begin position="265"/>
        <end position="285"/>
    </location>
</feature>
<dbReference type="EMBL" id="PYDT01000007">
    <property type="protein sequence ID" value="THU55556.1"/>
    <property type="molecule type" value="Genomic_DNA"/>
</dbReference>
<evidence type="ECO:0000256" key="5">
    <source>
        <dbReference type="PROSITE-ProRule" id="PRU00723"/>
    </source>
</evidence>
<keyword evidence="1 5" id="KW-0479">Metal-binding</keyword>
<evidence type="ECO:0000256" key="2">
    <source>
        <dbReference type="ARBA" id="ARBA00022771"/>
    </source>
</evidence>
<evidence type="ECO:0000256" key="3">
    <source>
        <dbReference type="ARBA" id="ARBA00022833"/>
    </source>
</evidence>
<feature type="domain" description="C3H1-type" evidence="7">
    <location>
        <begin position="520"/>
        <end position="548"/>
    </location>
</feature>
<dbReference type="GO" id="GO:0003729">
    <property type="term" value="F:mRNA binding"/>
    <property type="evidence" value="ECO:0007669"/>
    <property type="project" value="TreeGrafter"/>
</dbReference>
<name>A0A4V4H5D2_MUSBA</name>
<evidence type="ECO:0000259" key="7">
    <source>
        <dbReference type="PROSITE" id="PS50103"/>
    </source>
</evidence>
<feature type="region of interest" description="Disordered" evidence="6">
    <location>
        <begin position="1"/>
        <end position="21"/>
    </location>
</feature>
<dbReference type="Pfam" id="PF00642">
    <property type="entry name" value="zf-CCCH"/>
    <property type="match status" value="5"/>
</dbReference>
<dbReference type="STRING" id="52838.A0A4V4H5D2"/>
<dbReference type="GO" id="GO:0008270">
    <property type="term" value="F:zinc ion binding"/>
    <property type="evidence" value="ECO:0007669"/>
    <property type="project" value="UniProtKB-KW"/>
</dbReference>
<dbReference type="InterPro" id="IPR050974">
    <property type="entry name" value="Plant_ZF_CCCH"/>
</dbReference>
<reference evidence="8 9" key="1">
    <citation type="journal article" date="2019" name="Nat. Plants">
        <title>Genome sequencing of Musa balbisiana reveals subgenome evolution and function divergence in polyploid bananas.</title>
        <authorList>
            <person name="Yao X."/>
        </authorList>
    </citation>
    <scope>NUCLEOTIDE SEQUENCE [LARGE SCALE GENOMIC DNA]</scope>
    <source>
        <strain evidence="9">cv. DH-PKW</strain>
        <tissue evidence="8">Leaves</tissue>
    </source>
</reference>
<keyword evidence="3 5" id="KW-0862">Zinc</keyword>
<feature type="domain" description="C3H1-type" evidence="7">
    <location>
        <begin position="566"/>
        <end position="594"/>
    </location>
</feature>
<evidence type="ECO:0000313" key="8">
    <source>
        <dbReference type="EMBL" id="THU55556.1"/>
    </source>
</evidence>
<dbReference type="GO" id="GO:0003677">
    <property type="term" value="F:DNA binding"/>
    <property type="evidence" value="ECO:0007669"/>
    <property type="project" value="UniProtKB-KW"/>
</dbReference>
<feature type="domain" description="C3H1-type" evidence="7">
    <location>
        <begin position="193"/>
        <end position="221"/>
    </location>
</feature>
<sequence length="674" mass="74241">MRSLNGLDKKGDNRRSSPGYGSCSCSSTSKALGHCPTVRSVISSNRLYIQFCPQKFVLQPSIARAKGPKRLAGGADGCWWWFLFSYSRFVEIGVSLSPSPPPLVPIVRDPLRDGTLLFAAPAPPLIDGRRPPMDYDAAAVTDGVDKRGAMAISADVMGAASPPLLRSPIDQEIMWQMRMREIETVESGPFPERPREPDCTYYLRTGLCRFGMTCRYNHPPNRQMVLLIVRLLQQQGSREDILKELGNLNVRMLLNASTGPSSFLFYLRTGTCKFGATCKFHHPRDKAGIAGRVQLNVLGYPLRPDEAECAYYMKNGECKFGTTCKFHHPQPNTTVSLRGSTVYPGVHSPTSAQQSYTGDLTNLSLSRASFIASPRWQGLSSYAQVIFPQGLVQVPSWNTFSGQLRSVSSSESQLHMPQTTPFYGQHLVRVNNSRGSRMIHSYRSGAIPLGQYVLARDNGQLRSVSSSESQLHMPQTTPFYGTSRQSETTTGVQGMIHSYRSGAIPLGQYVLARDNVFPVRPGQPECEFYLKTGDCKYGAACKFHHPRERLIPIPDCVLSPLGLPLRPEEPICIFYSRYGICKFGTHCKFDHPMAAPMGIYAYSLATSSLADVAVARNLLATSSRPPSFQAPLEVATGKSRRLLFSDSLQIASGDERIKSEGSQATSSTGKLSSF</sequence>
<evidence type="ECO:0000313" key="9">
    <source>
        <dbReference type="Proteomes" id="UP000317650"/>
    </source>
</evidence>
<dbReference type="InterPro" id="IPR000571">
    <property type="entry name" value="Znf_CCCH"/>
</dbReference>
<dbReference type="AlphaFoldDB" id="A0A4V4H5D2"/>
<feature type="domain" description="C3H1-type" evidence="7">
    <location>
        <begin position="265"/>
        <end position="285"/>
    </location>
</feature>
<feature type="domain" description="C3H1-type" evidence="7">
    <location>
        <begin position="303"/>
        <end position="331"/>
    </location>
</feature>
<accession>A0A4V4H5D2</accession>